<dbReference type="SMART" id="SM00317">
    <property type="entry name" value="SET"/>
    <property type="match status" value="1"/>
</dbReference>
<accession>A0ABR1QN88</accession>
<dbReference type="InterPro" id="IPR019734">
    <property type="entry name" value="TPR_rpt"/>
</dbReference>
<evidence type="ECO:0000259" key="2">
    <source>
        <dbReference type="PROSITE" id="PS50280"/>
    </source>
</evidence>
<dbReference type="InterPro" id="IPR046341">
    <property type="entry name" value="SET_dom_sf"/>
</dbReference>
<feature type="domain" description="SET" evidence="2">
    <location>
        <begin position="379"/>
        <end position="570"/>
    </location>
</feature>
<dbReference type="PROSITE" id="PS50280">
    <property type="entry name" value="SET"/>
    <property type="match status" value="1"/>
</dbReference>
<protein>
    <recommendedName>
        <fullName evidence="2">SET domain-containing protein</fullName>
    </recommendedName>
</protein>
<dbReference type="Proteomes" id="UP001391051">
    <property type="component" value="Unassembled WGS sequence"/>
</dbReference>
<keyword evidence="1" id="KW-0802">TPR repeat</keyword>
<dbReference type="SUPFAM" id="SSF82199">
    <property type="entry name" value="SET domain"/>
    <property type="match status" value="1"/>
</dbReference>
<dbReference type="SUPFAM" id="SSF48452">
    <property type="entry name" value="TPR-like"/>
    <property type="match status" value="1"/>
</dbReference>
<dbReference type="PANTHER" id="PTHR47643:SF2">
    <property type="entry name" value="TPR DOMAIN PROTEIN (AFU_ORTHOLOGUE AFUA_5G12710)"/>
    <property type="match status" value="1"/>
</dbReference>
<dbReference type="GeneID" id="92073959"/>
<dbReference type="Gene3D" id="2.170.270.10">
    <property type="entry name" value="SET domain"/>
    <property type="match status" value="1"/>
</dbReference>
<dbReference type="PANTHER" id="PTHR47643">
    <property type="entry name" value="TPR DOMAIN PROTEIN (AFU_ORTHOLOGUE AFUA_5G12710)"/>
    <property type="match status" value="1"/>
</dbReference>
<dbReference type="PROSITE" id="PS50005">
    <property type="entry name" value="TPR"/>
    <property type="match status" value="1"/>
</dbReference>
<comment type="caution">
    <text evidence="3">The sequence shown here is derived from an EMBL/GenBank/DDBJ whole genome shotgun (WGS) entry which is preliminary data.</text>
</comment>
<organism evidence="3 4">
    <name type="scientific">Apiospora aurea</name>
    <dbReference type="NCBI Taxonomy" id="335848"/>
    <lineage>
        <taxon>Eukaryota</taxon>
        <taxon>Fungi</taxon>
        <taxon>Dikarya</taxon>
        <taxon>Ascomycota</taxon>
        <taxon>Pezizomycotina</taxon>
        <taxon>Sordariomycetes</taxon>
        <taxon>Xylariomycetidae</taxon>
        <taxon>Amphisphaeriales</taxon>
        <taxon>Apiosporaceae</taxon>
        <taxon>Apiospora</taxon>
    </lineage>
</organism>
<dbReference type="Pfam" id="PF00856">
    <property type="entry name" value="SET"/>
    <property type="match status" value="1"/>
</dbReference>
<reference evidence="3 4" key="1">
    <citation type="submission" date="2023-01" db="EMBL/GenBank/DDBJ databases">
        <title>Analysis of 21 Apiospora genomes using comparative genomics revels a genus with tremendous synthesis potential of carbohydrate active enzymes and secondary metabolites.</title>
        <authorList>
            <person name="Sorensen T."/>
        </authorList>
    </citation>
    <scope>NUCLEOTIDE SEQUENCE [LARGE SCALE GENOMIC DNA]</scope>
    <source>
        <strain evidence="3 4">CBS 24483</strain>
    </source>
</reference>
<keyword evidence="4" id="KW-1185">Reference proteome</keyword>
<evidence type="ECO:0000256" key="1">
    <source>
        <dbReference type="PROSITE-ProRule" id="PRU00339"/>
    </source>
</evidence>
<evidence type="ECO:0000313" key="4">
    <source>
        <dbReference type="Proteomes" id="UP001391051"/>
    </source>
</evidence>
<sequence length="793" mass="89336">MSSSSGALASMNPELVSWITHEHAELVNHIEPLSGRPSRSRLNSRAWIEEAFAQGDVFGLMTAPLTPGSDEERILRPCWLQQMAYFAPCEIDLKNLEHVHLNDLIVNRPVLGSMVIVRTFMDPNFDRYLCAAVEDIRGVVDCIILQNRDVTLTPEENLPKGAVFAVKEPFYVTFPSGQHGILVEHPSNLIELEISDDIYPARWRRELLAHYPNGARQLQAEGSRAYREKKFAEAIRLWEMAVSLCTPAEKSLERSMIRNLALANLSLGRFQQAIADARAALLDTNATDEEFDERQKVFDSRAMFRAGMASYGLRRFGAAIRWLDEALLLQPEDANISRGRDLALQRLRERNEGAYDFEEISASITLDRPLADVADFLGNAVCVKTDSNRGYGLVATKDITMGDIVLCEKAFVASFEGKESAAPFCDLVWPNANNEPTWGTLAQLPAMFMHKCLHNSASQGIREILDLGDGKPSLWSGELVDGRPAIDCFAAHRAVHTSAYTMDAVHSRDAHFDIENWGTQRLKHSGLWRYISIINHACDANSVRSYMGDFMIIRAAKDIKEGDEITLTYNNSRVVHGDGMKHQADLEAKYAFRCQCTVCKADEQCPRHLLTTRRDIYVEFYYEFKLYLASSGMSSPLSGVFTPPGASSPNHHPELGKFEEYHHLMKETYPKEVYGDIRSDLCLVDFACAKVCNNEIKKRPNVLLKWALRCLGDSGLSLVIDEAQEKLNWDTAAGAVPMEFNVEAALYACMAYNRLGQRKLAKQFRKLAKLLWRIYTGTPIGFKDKFQDPEIWN</sequence>
<feature type="repeat" description="TPR" evidence="1">
    <location>
        <begin position="300"/>
        <end position="333"/>
    </location>
</feature>
<dbReference type="EMBL" id="JAQQWE010000003">
    <property type="protein sequence ID" value="KAK7959821.1"/>
    <property type="molecule type" value="Genomic_DNA"/>
</dbReference>
<name>A0ABR1QN88_9PEZI</name>
<evidence type="ECO:0000313" key="3">
    <source>
        <dbReference type="EMBL" id="KAK7959821.1"/>
    </source>
</evidence>
<dbReference type="Gene3D" id="1.25.40.10">
    <property type="entry name" value="Tetratricopeptide repeat domain"/>
    <property type="match status" value="1"/>
</dbReference>
<gene>
    <name evidence="3" type="ORF">PG986_004675</name>
</gene>
<dbReference type="InterPro" id="IPR053209">
    <property type="entry name" value="Gramillin-biosynth_MTr"/>
</dbReference>
<proteinExistence type="predicted"/>
<dbReference type="InterPro" id="IPR001214">
    <property type="entry name" value="SET_dom"/>
</dbReference>
<dbReference type="InterPro" id="IPR011990">
    <property type="entry name" value="TPR-like_helical_dom_sf"/>
</dbReference>
<dbReference type="RefSeq" id="XP_066703524.1">
    <property type="nucleotide sequence ID" value="XM_066840897.1"/>
</dbReference>